<evidence type="ECO:0008006" key="4">
    <source>
        <dbReference type="Google" id="ProtNLM"/>
    </source>
</evidence>
<feature type="compositionally biased region" description="Polar residues" evidence="1">
    <location>
        <begin position="89"/>
        <end position="103"/>
    </location>
</feature>
<protein>
    <recommendedName>
        <fullName evidence="4">Developmental regulatory protein wetA</fullName>
    </recommendedName>
</protein>
<feature type="region of interest" description="Disordered" evidence="1">
    <location>
        <begin position="538"/>
        <end position="562"/>
    </location>
</feature>
<sequence length="603" mass="65273">MAGVEGMSFLGGGLHLAGNKENGSGSFTSHDMDDVGSTDFFEQFVMLDEGDDPLAEATVEDLEGSLRLGYFGVSELSLPPHPPPVSSSIDQSFSHATTPQASIGGNAVTDHVVNPSNVRGIRLQQQQRITSDLPIDQIDFDAELTFTTSTFAEPFNYGGAGGGTVSDSELLKLEGLSMRSSPRVEIPTQPASLPASPSLANGGGGSPRKPGRLEAFCTRFRNKTAQIHGKFRPQQNIKQEPGIQQQQRPSIMSTAQIGPTKSSSRPKPTHLNLSKSHQLPLSPPLTGTNGGPMTTPIHPSFINPSYLDDPFLHDQILRGQFNPLPHTPGIPTTPHQTLDNTWSFPDPSANPNWFDTDIRMNDTPHPSDFSLSFAFHQAAVQAASSFEYPPPPPDPLSALHIPTLPQQSSQSSQSRRPKPRAPSSGARHHHLNLSPRKTRSSHNLMDQSSPTKSQHRRTSSGSTGGIPQNVIRKRQSWSTSNHHHGHGQQQGPTRRASSQSLYKNKRTASCSSLNSATLETRKSTEGFVNYTPRDSNLLMTGVAPSGSSKTKARREKEAQDRQRVIKEQMERVLAKAAAASDSDAAAAADFKRLQELTMGEIST</sequence>
<keyword evidence="3" id="KW-1185">Reference proteome</keyword>
<feature type="compositionally biased region" description="Low complexity" evidence="1">
    <location>
        <begin position="405"/>
        <end position="414"/>
    </location>
</feature>
<name>A0AAN7BJT0_9PEZI</name>
<gene>
    <name evidence="2" type="ORF">QBC38DRAFT_547328</name>
</gene>
<dbReference type="Proteomes" id="UP001301958">
    <property type="component" value="Unassembled WGS sequence"/>
</dbReference>
<feature type="region of interest" description="Disordered" evidence="1">
    <location>
        <begin position="81"/>
        <end position="105"/>
    </location>
</feature>
<feature type="compositionally biased region" description="Basic residues" evidence="1">
    <location>
        <begin position="471"/>
        <end position="486"/>
    </location>
</feature>
<evidence type="ECO:0000313" key="2">
    <source>
        <dbReference type="EMBL" id="KAK4224886.1"/>
    </source>
</evidence>
<feature type="compositionally biased region" description="Polar residues" evidence="1">
    <location>
        <begin position="233"/>
        <end position="279"/>
    </location>
</feature>
<feature type="region of interest" description="Disordered" evidence="1">
    <location>
        <begin position="384"/>
        <end position="515"/>
    </location>
</feature>
<comment type="caution">
    <text evidence="2">The sequence shown here is derived from an EMBL/GenBank/DDBJ whole genome shotgun (WGS) entry which is preliminary data.</text>
</comment>
<organism evidence="2 3">
    <name type="scientific">Podospora fimiseda</name>
    <dbReference type="NCBI Taxonomy" id="252190"/>
    <lineage>
        <taxon>Eukaryota</taxon>
        <taxon>Fungi</taxon>
        <taxon>Dikarya</taxon>
        <taxon>Ascomycota</taxon>
        <taxon>Pezizomycotina</taxon>
        <taxon>Sordariomycetes</taxon>
        <taxon>Sordariomycetidae</taxon>
        <taxon>Sordariales</taxon>
        <taxon>Podosporaceae</taxon>
        <taxon>Podospora</taxon>
    </lineage>
</organism>
<accession>A0AAN7BJT0</accession>
<dbReference type="AlphaFoldDB" id="A0AAN7BJT0"/>
<proteinExistence type="predicted"/>
<evidence type="ECO:0000313" key="3">
    <source>
        <dbReference type="Proteomes" id="UP001301958"/>
    </source>
</evidence>
<evidence type="ECO:0000256" key="1">
    <source>
        <dbReference type="SAM" id="MobiDB-lite"/>
    </source>
</evidence>
<feature type="region of interest" description="Disordered" evidence="1">
    <location>
        <begin position="181"/>
        <end position="212"/>
    </location>
</feature>
<reference evidence="2" key="1">
    <citation type="journal article" date="2023" name="Mol. Phylogenet. Evol.">
        <title>Genome-scale phylogeny and comparative genomics of the fungal order Sordariales.</title>
        <authorList>
            <person name="Hensen N."/>
            <person name="Bonometti L."/>
            <person name="Westerberg I."/>
            <person name="Brannstrom I.O."/>
            <person name="Guillou S."/>
            <person name="Cros-Aarteil S."/>
            <person name="Calhoun S."/>
            <person name="Haridas S."/>
            <person name="Kuo A."/>
            <person name="Mondo S."/>
            <person name="Pangilinan J."/>
            <person name="Riley R."/>
            <person name="LaButti K."/>
            <person name="Andreopoulos B."/>
            <person name="Lipzen A."/>
            <person name="Chen C."/>
            <person name="Yan M."/>
            <person name="Daum C."/>
            <person name="Ng V."/>
            <person name="Clum A."/>
            <person name="Steindorff A."/>
            <person name="Ohm R.A."/>
            <person name="Martin F."/>
            <person name="Silar P."/>
            <person name="Natvig D.O."/>
            <person name="Lalanne C."/>
            <person name="Gautier V."/>
            <person name="Ament-Velasquez S.L."/>
            <person name="Kruys A."/>
            <person name="Hutchinson M.I."/>
            <person name="Powell A.J."/>
            <person name="Barry K."/>
            <person name="Miller A.N."/>
            <person name="Grigoriev I.V."/>
            <person name="Debuchy R."/>
            <person name="Gladieux P."/>
            <person name="Hiltunen Thoren M."/>
            <person name="Johannesson H."/>
        </authorList>
    </citation>
    <scope>NUCLEOTIDE SEQUENCE</scope>
    <source>
        <strain evidence="2">CBS 990.96</strain>
    </source>
</reference>
<feature type="compositionally biased region" description="Polar residues" evidence="1">
    <location>
        <begin position="495"/>
        <end position="515"/>
    </location>
</feature>
<reference evidence="2" key="2">
    <citation type="submission" date="2023-05" db="EMBL/GenBank/DDBJ databases">
        <authorList>
            <consortium name="Lawrence Berkeley National Laboratory"/>
            <person name="Steindorff A."/>
            <person name="Hensen N."/>
            <person name="Bonometti L."/>
            <person name="Westerberg I."/>
            <person name="Brannstrom I.O."/>
            <person name="Guillou S."/>
            <person name="Cros-Aarteil S."/>
            <person name="Calhoun S."/>
            <person name="Haridas S."/>
            <person name="Kuo A."/>
            <person name="Mondo S."/>
            <person name="Pangilinan J."/>
            <person name="Riley R."/>
            <person name="Labutti K."/>
            <person name="Andreopoulos B."/>
            <person name="Lipzen A."/>
            <person name="Chen C."/>
            <person name="Yanf M."/>
            <person name="Daum C."/>
            <person name="Ng V."/>
            <person name="Clum A."/>
            <person name="Ohm R."/>
            <person name="Martin F."/>
            <person name="Silar P."/>
            <person name="Natvig D."/>
            <person name="Lalanne C."/>
            <person name="Gautier V."/>
            <person name="Ament-Velasquez S.L."/>
            <person name="Kruys A."/>
            <person name="Hutchinson M.I."/>
            <person name="Powell A.J."/>
            <person name="Barry K."/>
            <person name="Miller A.N."/>
            <person name="Grigoriev I.V."/>
            <person name="Debuchy R."/>
            <person name="Gladieux P."/>
            <person name="Thoren M.H."/>
            <person name="Johannesson H."/>
        </authorList>
    </citation>
    <scope>NUCLEOTIDE SEQUENCE</scope>
    <source>
        <strain evidence="2">CBS 990.96</strain>
    </source>
</reference>
<feature type="compositionally biased region" description="Polar residues" evidence="1">
    <location>
        <begin position="441"/>
        <end position="452"/>
    </location>
</feature>
<feature type="compositionally biased region" description="Basic residues" evidence="1">
    <location>
        <begin position="426"/>
        <end position="440"/>
    </location>
</feature>
<dbReference type="EMBL" id="MU865381">
    <property type="protein sequence ID" value="KAK4224886.1"/>
    <property type="molecule type" value="Genomic_DNA"/>
</dbReference>
<feature type="region of interest" description="Disordered" evidence="1">
    <location>
        <begin position="228"/>
        <end position="287"/>
    </location>
</feature>